<protein>
    <submittedName>
        <fullName evidence="4">Mon2 C-terminal domain-containing protein</fullName>
    </submittedName>
</protein>
<feature type="transmembrane region" description="Helical" evidence="1">
    <location>
        <begin position="12"/>
        <end position="34"/>
    </location>
</feature>
<evidence type="ECO:0000313" key="4">
    <source>
        <dbReference type="WBParaSite" id="PEQ_0000436201-mRNA-1"/>
    </source>
</evidence>
<evidence type="ECO:0000256" key="1">
    <source>
        <dbReference type="SAM" id="Phobius"/>
    </source>
</evidence>
<keyword evidence="1" id="KW-1133">Transmembrane helix</keyword>
<feature type="domain" description="Mon2 C-terminal" evidence="2">
    <location>
        <begin position="52"/>
        <end position="100"/>
    </location>
</feature>
<proteinExistence type="predicted"/>
<name>A0A914RHU4_PAREQ</name>
<dbReference type="Proteomes" id="UP000887564">
    <property type="component" value="Unplaced"/>
</dbReference>
<dbReference type="Pfam" id="PF16206">
    <property type="entry name" value="Mon2_C"/>
    <property type="match status" value="1"/>
</dbReference>
<dbReference type="InterPro" id="IPR032817">
    <property type="entry name" value="Mon2_C"/>
</dbReference>
<accession>A0A914RHU4</accession>
<organism evidence="3 4">
    <name type="scientific">Parascaris equorum</name>
    <name type="common">Equine roundworm</name>
    <dbReference type="NCBI Taxonomy" id="6256"/>
    <lineage>
        <taxon>Eukaryota</taxon>
        <taxon>Metazoa</taxon>
        <taxon>Ecdysozoa</taxon>
        <taxon>Nematoda</taxon>
        <taxon>Chromadorea</taxon>
        <taxon>Rhabditida</taxon>
        <taxon>Spirurina</taxon>
        <taxon>Ascaridomorpha</taxon>
        <taxon>Ascaridoidea</taxon>
        <taxon>Ascarididae</taxon>
        <taxon>Parascaris</taxon>
    </lineage>
</organism>
<keyword evidence="1" id="KW-0472">Membrane</keyword>
<keyword evidence="1" id="KW-0812">Transmembrane</keyword>
<evidence type="ECO:0000259" key="2">
    <source>
        <dbReference type="Pfam" id="PF16206"/>
    </source>
</evidence>
<dbReference type="AlphaFoldDB" id="A0A914RHU4"/>
<sequence length="139" mass="16080">MRFEQQSNNTSGFTFTLLVLSFIVHLCGNILPLFACSRGEIYRLVYKRVFIISADYVQCLTQPMELKYDCPSQSTWKTAASAFLTVLRLGLPIARQQSLHFYHPSTPLNADERKRHEFIDCQIIELIRTEVSSLHFSLF</sequence>
<evidence type="ECO:0000313" key="3">
    <source>
        <dbReference type="Proteomes" id="UP000887564"/>
    </source>
</evidence>
<dbReference type="WBParaSite" id="PEQ_0000436201-mRNA-1">
    <property type="protein sequence ID" value="PEQ_0000436201-mRNA-1"/>
    <property type="gene ID" value="PEQ_0000436201"/>
</dbReference>
<reference evidence="4" key="1">
    <citation type="submission" date="2022-11" db="UniProtKB">
        <authorList>
            <consortium name="WormBaseParasite"/>
        </authorList>
    </citation>
    <scope>IDENTIFICATION</scope>
</reference>
<keyword evidence="3" id="KW-1185">Reference proteome</keyword>